<comment type="caution">
    <text evidence="1">The sequence shown here is derived from an EMBL/GenBank/DDBJ whole genome shotgun (WGS) entry which is preliminary data.</text>
</comment>
<dbReference type="RefSeq" id="WP_304541234.1">
    <property type="nucleotide sequence ID" value="NZ_JARPTC010000004.1"/>
</dbReference>
<dbReference type="EMBL" id="JARPTC010000004">
    <property type="protein sequence ID" value="MDO7786292.1"/>
    <property type="molecule type" value="Genomic_DNA"/>
</dbReference>
<proteinExistence type="predicted"/>
<reference evidence="1" key="1">
    <citation type="journal article" date="2023" name="J. Hazard. Mater.">
        <title>Anaerobic biodegradation of pyrene and benzo[a]pyrene by a new sulfate-reducing Desulforamulus aquiferis strain DSA.</title>
        <authorList>
            <person name="Zhang Z."/>
            <person name="Sun J."/>
            <person name="Gong X."/>
            <person name="Wang C."/>
            <person name="Wang H."/>
        </authorList>
    </citation>
    <scope>NUCLEOTIDE SEQUENCE</scope>
    <source>
        <strain evidence="1">DSA</strain>
    </source>
</reference>
<accession>A0AAW7ZAE2</accession>
<evidence type="ECO:0000313" key="2">
    <source>
        <dbReference type="Proteomes" id="UP001172911"/>
    </source>
</evidence>
<dbReference type="AlphaFoldDB" id="A0AAW7ZAE2"/>
<evidence type="ECO:0000313" key="1">
    <source>
        <dbReference type="EMBL" id="MDO7786292.1"/>
    </source>
</evidence>
<protein>
    <submittedName>
        <fullName evidence="1">Uncharacterized protein</fullName>
    </submittedName>
</protein>
<sequence>MELEFCEVSHISLVTNLVGEVCEGVNEGKVAKSFSLQASKLTEEVWKEIVNYNLDPNAPCFLYFEDSSAENIQVRVVCKNSNS</sequence>
<organism evidence="1 2">
    <name type="scientific">Desulforamulus aquiferis</name>
    <dbReference type="NCBI Taxonomy" id="1397668"/>
    <lineage>
        <taxon>Bacteria</taxon>
        <taxon>Bacillati</taxon>
        <taxon>Bacillota</taxon>
        <taxon>Clostridia</taxon>
        <taxon>Eubacteriales</taxon>
        <taxon>Peptococcaceae</taxon>
        <taxon>Desulforamulus</taxon>
    </lineage>
</organism>
<gene>
    <name evidence="1" type="ORF">P6N53_03545</name>
</gene>
<dbReference type="Proteomes" id="UP001172911">
    <property type="component" value="Unassembled WGS sequence"/>
</dbReference>
<reference evidence="1" key="2">
    <citation type="submission" date="2023-03" db="EMBL/GenBank/DDBJ databases">
        <authorList>
            <person name="Zhang Z."/>
        </authorList>
    </citation>
    <scope>NUCLEOTIDE SEQUENCE</scope>
    <source>
        <strain evidence="1">DSA</strain>
    </source>
</reference>
<name>A0AAW7ZAE2_9FIRM</name>
<keyword evidence="2" id="KW-1185">Reference proteome</keyword>